<evidence type="ECO:0000256" key="3">
    <source>
        <dbReference type="ARBA" id="ARBA00023136"/>
    </source>
</evidence>
<dbReference type="GO" id="GO:0015986">
    <property type="term" value="P:proton motive force-driven ATP synthesis"/>
    <property type="evidence" value="ECO:0000318"/>
    <property type="project" value="GO_Central"/>
</dbReference>
<evidence type="ECO:0000256" key="2">
    <source>
        <dbReference type="ARBA" id="ARBA00023128"/>
    </source>
</evidence>
<feature type="transmembrane region" description="Helical" evidence="4">
    <location>
        <begin position="20"/>
        <end position="40"/>
    </location>
</feature>
<dbReference type="PANTHER" id="PTHR28074">
    <property type="entry name" value="ATP SYNTHASE SUBUNIT K, MITOCHONDRIAL"/>
    <property type="match status" value="1"/>
</dbReference>
<dbReference type="RefSeq" id="XP_006676251.1">
    <property type="nucleotide sequence ID" value="XM_006676188.1"/>
</dbReference>
<proteinExistence type="predicted"/>
<dbReference type="Proteomes" id="UP000007241">
    <property type="component" value="Unassembled WGS sequence"/>
</dbReference>
<dbReference type="GeneID" id="18242114"/>
<dbReference type="EMBL" id="GL882879">
    <property type="protein sequence ID" value="EGF83863.1"/>
    <property type="molecule type" value="Genomic_DNA"/>
</dbReference>
<comment type="subcellular location">
    <subcellularLocation>
        <location evidence="1">Mitochondrion membrane</location>
    </subcellularLocation>
</comment>
<reference evidence="5 6" key="1">
    <citation type="submission" date="2009-12" db="EMBL/GenBank/DDBJ databases">
        <title>The draft genome of Batrachochytrium dendrobatidis.</title>
        <authorList>
            <consortium name="US DOE Joint Genome Institute (JGI-PGF)"/>
            <person name="Kuo A."/>
            <person name="Salamov A."/>
            <person name="Schmutz J."/>
            <person name="Lucas S."/>
            <person name="Pitluck S."/>
            <person name="Rosenblum E."/>
            <person name="Stajich J."/>
            <person name="Eisen M."/>
            <person name="Grigoriev I.V."/>
        </authorList>
    </citation>
    <scope>NUCLEOTIDE SEQUENCE [LARGE SCALE GENOMIC DNA]</scope>
    <source>
        <strain evidence="6">JAM81 / FGSC 10211</strain>
    </source>
</reference>
<keyword evidence="4" id="KW-1133">Transmembrane helix</keyword>
<dbReference type="PANTHER" id="PTHR28074:SF1">
    <property type="entry name" value="ATP SYNTHASE SUBUNIT K, MITOCHONDRIAL"/>
    <property type="match status" value="1"/>
</dbReference>
<keyword evidence="3 4" id="KW-0472">Membrane</keyword>
<evidence type="ECO:0000313" key="6">
    <source>
        <dbReference type="Proteomes" id="UP000007241"/>
    </source>
</evidence>
<keyword evidence="2" id="KW-0496">Mitochondrion</keyword>
<gene>
    <name evidence="5" type="ORF">BATDEDRAFT_85566</name>
</gene>
<organism evidence="5 6">
    <name type="scientific">Batrachochytrium dendrobatidis (strain JAM81 / FGSC 10211)</name>
    <name type="common">Frog chytrid fungus</name>
    <dbReference type="NCBI Taxonomy" id="684364"/>
    <lineage>
        <taxon>Eukaryota</taxon>
        <taxon>Fungi</taxon>
        <taxon>Fungi incertae sedis</taxon>
        <taxon>Chytridiomycota</taxon>
        <taxon>Chytridiomycota incertae sedis</taxon>
        <taxon>Chytridiomycetes</taxon>
        <taxon>Rhizophydiales</taxon>
        <taxon>Rhizophydiales incertae sedis</taxon>
        <taxon>Batrachochytrium</taxon>
    </lineage>
</organism>
<keyword evidence="6" id="KW-1185">Reference proteome</keyword>
<sequence>MAGGTPFEIFNIFGAKLPRYQVVAIVIGIYATGITGLVQYNKFKATPPIKFDSADEEDFVKKYIHHHHEEFKKPALLRSPFSLNAHH</sequence>
<dbReference type="STRING" id="684364.F4NSW0"/>
<dbReference type="Pfam" id="PF11022">
    <property type="entry name" value="ATP19"/>
    <property type="match status" value="1"/>
</dbReference>
<dbReference type="OrthoDB" id="2094445at2759"/>
<dbReference type="InParanoid" id="F4NSW0"/>
<dbReference type="HOGENOM" id="CLU_2483008_0_0_1"/>
<protein>
    <submittedName>
        <fullName evidence="5">Uncharacterized protein</fullName>
    </submittedName>
</protein>
<dbReference type="AlphaFoldDB" id="F4NSW0"/>
<evidence type="ECO:0000256" key="4">
    <source>
        <dbReference type="SAM" id="Phobius"/>
    </source>
</evidence>
<keyword evidence="4" id="KW-0812">Transmembrane</keyword>
<evidence type="ECO:0000256" key="1">
    <source>
        <dbReference type="ARBA" id="ARBA00004325"/>
    </source>
</evidence>
<dbReference type="InterPro" id="IPR021278">
    <property type="entry name" value="ATP19"/>
</dbReference>
<evidence type="ECO:0000313" key="5">
    <source>
        <dbReference type="EMBL" id="EGF83863.1"/>
    </source>
</evidence>
<accession>F4NSW0</accession>
<name>F4NSW0_BATDJ</name>
<dbReference type="GO" id="GO:0031966">
    <property type="term" value="C:mitochondrial membrane"/>
    <property type="evidence" value="ECO:0007669"/>
    <property type="project" value="UniProtKB-SubCell"/>
</dbReference>